<keyword evidence="5" id="KW-1185">Reference proteome</keyword>
<dbReference type="PANTHER" id="PTHR43333:SF1">
    <property type="entry name" value="D-ISOMER SPECIFIC 2-HYDROXYACID DEHYDROGENASE NAD-BINDING DOMAIN-CONTAINING PROTEIN"/>
    <property type="match status" value="1"/>
</dbReference>
<dbReference type="InterPro" id="IPR036291">
    <property type="entry name" value="NAD(P)-bd_dom_sf"/>
</dbReference>
<dbReference type="GO" id="GO:0016616">
    <property type="term" value="F:oxidoreductase activity, acting on the CH-OH group of donors, NAD or NADP as acceptor"/>
    <property type="evidence" value="ECO:0007669"/>
    <property type="project" value="UniProtKB-ARBA"/>
</dbReference>
<dbReference type="KEGG" id="sast:CD934_30585"/>
<evidence type="ECO:0000313" key="4">
    <source>
        <dbReference type="EMBL" id="QDI72561.1"/>
    </source>
</evidence>
<evidence type="ECO:0000256" key="2">
    <source>
        <dbReference type="ARBA" id="ARBA00023027"/>
    </source>
</evidence>
<evidence type="ECO:0000259" key="3">
    <source>
        <dbReference type="Pfam" id="PF02826"/>
    </source>
</evidence>
<dbReference type="AlphaFoldDB" id="A0A514JYT2"/>
<dbReference type="EMBL" id="CP022310">
    <property type="protein sequence ID" value="QDI72561.1"/>
    <property type="molecule type" value="Genomic_DNA"/>
</dbReference>
<dbReference type="Proteomes" id="UP000316215">
    <property type="component" value="Chromosome"/>
</dbReference>
<dbReference type="SUPFAM" id="SSF51735">
    <property type="entry name" value="NAD(P)-binding Rossmann-fold domains"/>
    <property type="match status" value="1"/>
</dbReference>
<accession>A0A514JYT2</accession>
<dbReference type="RefSeq" id="WP_142233703.1">
    <property type="nucleotide sequence ID" value="NZ_CP022310.1"/>
</dbReference>
<dbReference type="Pfam" id="PF02826">
    <property type="entry name" value="2-Hacid_dh_C"/>
    <property type="match status" value="1"/>
</dbReference>
<evidence type="ECO:0000256" key="1">
    <source>
        <dbReference type="ARBA" id="ARBA00023002"/>
    </source>
</evidence>
<protein>
    <submittedName>
        <fullName evidence="4">Hydroxyacid dehydrogenase</fullName>
    </submittedName>
</protein>
<name>A0A514JYT2_9ACTN</name>
<keyword evidence="1" id="KW-0560">Oxidoreductase</keyword>
<dbReference type="PROSITE" id="PS00671">
    <property type="entry name" value="D_2_HYDROXYACID_DH_3"/>
    <property type="match status" value="1"/>
</dbReference>
<dbReference type="GO" id="GO:0051287">
    <property type="term" value="F:NAD binding"/>
    <property type="evidence" value="ECO:0007669"/>
    <property type="project" value="InterPro"/>
</dbReference>
<evidence type="ECO:0000313" key="5">
    <source>
        <dbReference type="Proteomes" id="UP000316215"/>
    </source>
</evidence>
<reference evidence="4 5" key="1">
    <citation type="submission" date="2017-07" db="EMBL/GenBank/DDBJ databases">
        <title>The Complete Genome of Streptomyces asterosporus-ZSY.</title>
        <authorList>
            <person name="Zhang S."/>
        </authorList>
    </citation>
    <scope>NUCLEOTIDE SEQUENCE [LARGE SCALE GENOMIC DNA]</scope>
    <source>
        <strain evidence="4 5">DSM 41452</strain>
    </source>
</reference>
<feature type="domain" description="D-isomer specific 2-hydroxyacid dehydrogenase NAD-binding" evidence="3">
    <location>
        <begin position="113"/>
        <end position="285"/>
    </location>
</feature>
<dbReference type="InterPro" id="IPR006140">
    <property type="entry name" value="D-isomer_DH_NAD-bd"/>
</dbReference>
<keyword evidence="2" id="KW-0520">NAD</keyword>
<dbReference type="CDD" id="cd05300">
    <property type="entry name" value="2-Hacid_dh_1"/>
    <property type="match status" value="1"/>
</dbReference>
<organism evidence="4 5">
    <name type="scientific">Streptomyces calvus</name>
    <dbReference type="NCBI Taxonomy" id="67282"/>
    <lineage>
        <taxon>Bacteria</taxon>
        <taxon>Bacillati</taxon>
        <taxon>Actinomycetota</taxon>
        <taxon>Actinomycetes</taxon>
        <taxon>Kitasatosporales</taxon>
        <taxon>Streptomycetaceae</taxon>
        <taxon>Streptomyces</taxon>
    </lineage>
</organism>
<dbReference type="InterPro" id="IPR029753">
    <property type="entry name" value="D-isomer_DH_CS"/>
</dbReference>
<proteinExistence type="predicted"/>
<sequence>MDRRVRVRTFGMPAGRAAEDVSAAWPEAELTEAPAHGDPAADEDGDCTAALVWDCAPDRLARFVAAQPLLRWLHTTSSGLPPEVLAALAARGDVTVTNGAGTHGRAVAEHVVAVTLAHLKRLPGLMAAQRTADWRPETARELGGLRAGVVGLGDLGRHTARLLGAFGTEVVGLRRGTAPVPEVGETYGPREWKRFYDGLDLLVVCAPLTGLTRGMVGRRQLALLRPGAFLVNVGRGPVVDEQALIEALPGGRPAGAALDVFATEPLPASSPLWSTPGVLVTPHCADTTAETARRCLRLVLDNIARHRSGLALRNVVDLARGY</sequence>
<gene>
    <name evidence="4" type="ORF">CD934_30585</name>
</gene>
<dbReference type="PANTHER" id="PTHR43333">
    <property type="entry name" value="2-HACID_DH_C DOMAIN-CONTAINING PROTEIN"/>
    <property type="match status" value="1"/>
</dbReference>
<dbReference type="Gene3D" id="3.40.50.720">
    <property type="entry name" value="NAD(P)-binding Rossmann-like Domain"/>
    <property type="match status" value="2"/>
</dbReference>